<name>A0ABY9QA34_GEOTD</name>
<proteinExistence type="predicted"/>
<protein>
    <submittedName>
        <fullName evidence="4">GNAT family N-acetyltransferase</fullName>
    </submittedName>
</protein>
<accession>A0ABY9QA34</accession>
<dbReference type="InterPro" id="IPR000182">
    <property type="entry name" value="GNAT_dom"/>
</dbReference>
<sequence length="168" mass="19489">MTIWRKTKGVLDVNVPFEIRQATIQDIEDLTRLRLEFLKELGKIQSEQEETLVTTATKQYLEEALSNHEFISFVALSNHRIVSVSGIVLFKRPPSLQNLKGLEAYILNVYTIPPYRRKGLARTLLERCIEECKTIGVKRIWLHATEDGKPLYTKMGFTFKNSEMELFI</sequence>
<dbReference type="PANTHER" id="PTHR43420:SF12">
    <property type="entry name" value="N-ACETYLTRANSFERASE DOMAIN-CONTAINING PROTEIN"/>
    <property type="match status" value="1"/>
</dbReference>
<dbReference type="Pfam" id="PF00583">
    <property type="entry name" value="Acetyltransf_1"/>
    <property type="match status" value="1"/>
</dbReference>
<dbReference type="EMBL" id="CP133461">
    <property type="protein sequence ID" value="WMV75757.1"/>
    <property type="molecule type" value="Genomic_DNA"/>
</dbReference>
<evidence type="ECO:0000256" key="1">
    <source>
        <dbReference type="ARBA" id="ARBA00022679"/>
    </source>
</evidence>
<evidence type="ECO:0000313" key="5">
    <source>
        <dbReference type="Proteomes" id="UP001297580"/>
    </source>
</evidence>
<dbReference type="PANTHER" id="PTHR43420">
    <property type="entry name" value="ACETYLTRANSFERASE"/>
    <property type="match status" value="1"/>
</dbReference>
<feature type="domain" description="N-acetyltransferase" evidence="3">
    <location>
        <begin position="17"/>
        <end position="168"/>
    </location>
</feature>
<dbReference type="InterPro" id="IPR050680">
    <property type="entry name" value="YpeA/RimI_acetyltransf"/>
</dbReference>
<evidence type="ECO:0000313" key="4">
    <source>
        <dbReference type="EMBL" id="WMV75757.1"/>
    </source>
</evidence>
<evidence type="ECO:0000256" key="2">
    <source>
        <dbReference type="ARBA" id="ARBA00023315"/>
    </source>
</evidence>
<dbReference type="PROSITE" id="PS51186">
    <property type="entry name" value="GNAT"/>
    <property type="match status" value="1"/>
</dbReference>
<dbReference type="RefSeq" id="WP_216367061.1">
    <property type="nucleotide sequence ID" value="NZ_CP133461.1"/>
</dbReference>
<keyword evidence="1" id="KW-0808">Transferase</keyword>
<reference evidence="4 5" key="1">
    <citation type="submission" date="2023-08" db="EMBL/GenBank/DDBJ databases">
        <title>Complete genome sequence of Geobacillus thermodenitrificans K1041, a genetically tractable strain representative of the genus Geobacillus.</title>
        <authorList>
            <person name="Kani S."/>
            <person name="Suzuki H."/>
        </authorList>
    </citation>
    <scope>NUCLEOTIDE SEQUENCE [LARGE SCALE GENOMIC DNA]</scope>
    <source>
        <strain evidence="4 5">K1041</strain>
    </source>
</reference>
<dbReference type="Proteomes" id="UP001297580">
    <property type="component" value="Chromosome"/>
</dbReference>
<gene>
    <name evidence="4" type="ORF">HSX42_16130</name>
</gene>
<keyword evidence="5" id="KW-1185">Reference proteome</keyword>
<keyword evidence="2" id="KW-0012">Acyltransferase</keyword>
<evidence type="ECO:0000259" key="3">
    <source>
        <dbReference type="PROSITE" id="PS51186"/>
    </source>
</evidence>
<dbReference type="CDD" id="cd04301">
    <property type="entry name" value="NAT_SF"/>
    <property type="match status" value="1"/>
</dbReference>
<organism evidence="4 5">
    <name type="scientific">Geobacillus thermodenitrificans</name>
    <dbReference type="NCBI Taxonomy" id="33940"/>
    <lineage>
        <taxon>Bacteria</taxon>
        <taxon>Bacillati</taxon>
        <taxon>Bacillota</taxon>
        <taxon>Bacilli</taxon>
        <taxon>Bacillales</taxon>
        <taxon>Anoxybacillaceae</taxon>
        <taxon>Geobacillus</taxon>
    </lineage>
</organism>